<dbReference type="Pfam" id="PF08447">
    <property type="entry name" value="PAS_3"/>
    <property type="match status" value="1"/>
</dbReference>
<dbReference type="CDD" id="cd12914">
    <property type="entry name" value="PDC1_DGC_like"/>
    <property type="match status" value="1"/>
</dbReference>
<evidence type="ECO:0000256" key="4">
    <source>
        <dbReference type="ARBA" id="ARBA00022679"/>
    </source>
</evidence>
<dbReference type="InterPro" id="IPR013656">
    <property type="entry name" value="PAS_4"/>
</dbReference>
<dbReference type="Gene3D" id="1.10.287.130">
    <property type="match status" value="1"/>
</dbReference>
<evidence type="ECO:0000256" key="2">
    <source>
        <dbReference type="ARBA" id="ARBA00012438"/>
    </source>
</evidence>
<dbReference type="NCBIfam" id="TIGR00229">
    <property type="entry name" value="sensory_box"/>
    <property type="match status" value="3"/>
</dbReference>
<dbReference type="InterPro" id="IPR005467">
    <property type="entry name" value="His_kinase_dom"/>
</dbReference>
<dbReference type="Proteomes" id="UP000494245">
    <property type="component" value="Unassembled WGS sequence"/>
</dbReference>
<dbReference type="Gene3D" id="3.30.565.10">
    <property type="entry name" value="Histidine kinase-like ATPase, C-terminal domain"/>
    <property type="match status" value="1"/>
</dbReference>
<evidence type="ECO:0000256" key="5">
    <source>
        <dbReference type="ARBA" id="ARBA00022741"/>
    </source>
</evidence>
<dbReference type="AlphaFoldDB" id="A0A6V8LSM3"/>
<keyword evidence="3" id="KW-0597">Phosphoprotein</keyword>
<protein>
    <recommendedName>
        <fullName evidence="2">histidine kinase</fullName>
        <ecNumber evidence="2">2.7.13.3</ecNumber>
    </recommendedName>
</protein>
<dbReference type="PROSITE" id="PS50112">
    <property type="entry name" value="PAS"/>
    <property type="match status" value="3"/>
</dbReference>
<keyword evidence="9" id="KW-0472">Membrane</keyword>
<keyword evidence="5" id="KW-0547">Nucleotide-binding</keyword>
<evidence type="ECO:0000256" key="6">
    <source>
        <dbReference type="ARBA" id="ARBA00022777"/>
    </source>
</evidence>
<evidence type="ECO:0000313" key="14">
    <source>
        <dbReference type="Proteomes" id="UP000494245"/>
    </source>
</evidence>
<feature type="domain" description="PAS" evidence="11">
    <location>
        <begin position="323"/>
        <end position="367"/>
    </location>
</feature>
<keyword evidence="7" id="KW-0067">ATP-binding</keyword>
<dbReference type="GO" id="GO:0006355">
    <property type="term" value="P:regulation of DNA-templated transcription"/>
    <property type="evidence" value="ECO:0007669"/>
    <property type="project" value="InterPro"/>
</dbReference>
<feature type="domain" description="PAS" evidence="11">
    <location>
        <begin position="444"/>
        <end position="516"/>
    </location>
</feature>
<dbReference type="InterPro" id="IPR036890">
    <property type="entry name" value="HATPase_C_sf"/>
</dbReference>
<evidence type="ECO:0000259" key="10">
    <source>
        <dbReference type="PROSITE" id="PS50109"/>
    </source>
</evidence>
<evidence type="ECO:0000259" key="12">
    <source>
        <dbReference type="PROSITE" id="PS50113"/>
    </source>
</evidence>
<dbReference type="PROSITE" id="PS50109">
    <property type="entry name" value="HIS_KIN"/>
    <property type="match status" value="1"/>
</dbReference>
<proteinExistence type="predicted"/>
<keyword evidence="14" id="KW-1185">Reference proteome</keyword>
<sequence length="998" mass="109389">MGNPAQSAKNGRFDVLQNNAVAICYGVSTLIVLILFVGVYFKCLQEKRLDIEAVFRDTSNISRAVEEHAIRTFEQASLLALSIRSRYQEDDKLDLGSVIKVDPKAMSIFQQLAIINEKGFVSASSIPGFAPVDLSGREHFKVHATPQDIGLFVSKPVLGKVSGKWSIQLTTRLTRADKSFAGVVVVSLDPFYLSSFYQDIDIGPHGSIILVGHDGVIRAQKNMSGETVGTPLDDATVRFLRDTSWRTANYTLTDPATGQAMLCSFRSVEGFPLSVVISVSEADALAGYHARRAQYLGFAAGLSVLIYLLAAWMTRVFTALRQSAGRLRIIFDNSPVGIMHLSADGRVLDCNQLLADQMGTPREAIIGFDAARRSAENLRDHVHRALQGTPSVFEGPYTSTTGVKTSFLRMICNPVNPEHVPNEVIVTSEDISERLQAQERLRITSERLRLATHASGIGIWELDVAGDALVWDDTMHHIYGVEKTGQSVPMDQWRSMVHPEDLPGSLQAIESALRGEADFDVEYRIIRQSDGQVRHIKANALVDRGPDGALLRMVGANMDITARKTAELELQAAYAEIEQRVALRTKELDRAIQLLHGEVTERRQAHREINQILSSISAILIGIDREGRVARWNGAAEHALGLPAGQAVGRALNALPLKWDWDAVLAGVAQARELLVPRRLYNVWYQRPDGGKGFFVIAVNPVRGEDGQADGLLILGDDISEIKFLEAKLSQAAKLEAVGQLASGIAHEINTPTQFVGDSVQFLKDTFTDMERVLALTEAFAAGEDQDHKAFADTARATLEEIDIGFIREETPRTFARIFDGIERIGTIVQAMKRFSHSGGEEMQPVNIHQAIRNTLTISRNEWKYVAQVRTDFDESLKEVPCHPGEINQVLLNIIVNAAHAIGDAGRTGGLGVITISTRKDGDTAEIRIADNGPGIPEAVQPRVFEMFFTTKEVGKGSGQGLAISHDIVVNKHKGSLTFETAEGAGATFIIRLPLRDA</sequence>
<feature type="domain" description="PAS" evidence="11">
    <location>
        <begin position="605"/>
        <end position="652"/>
    </location>
</feature>
<evidence type="ECO:0000256" key="7">
    <source>
        <dbReference type="ARBA" id="ARBA00022840"/>
    </source>
</evidence>
<dbReference type="SMART" id="SM00091">
    <property type="entry name" value="PAS"/>
    <property type="match status" value="3"/>
</dbReference>
<dbReference type="GO" id="GO:0000160">
    <property type="term" value="P:phosphorelay signal transduction system"/>
    <property type="evidence" value="ECO:0007669"/>
    <property type="project" value="UniProtKB-KW"/>
</dbReference>
<feature type="domain" description="Histidine kinase" evidence="10">
    <location>
        <begin position="744"/>
        <end position="997"/>
    </location>
</feature>
<keyword evidence="9" id="KW-1133">Transmembrane helix</keyword>
<feature type="transmembrane region" description="Helical" evidence="9">
    <location>
        <begin position="20"/>
        <end position="41"/>
    </location>
</feature>
<dbReference type="RefSeq" id="WP_173085121.1">
    <property type="nucleotide sequence ID" value="NZ_BLTE01000012.1"/>
</dbReference>
<feature type="domain" description="PAC" evidence="12">
    <location>
        <begin position="679"/>
        <end position="731"/>
    </location>
</feature>
<evidence type="ECO:0000259" key="11">
    <source>
        <dbReference type="PROSITE" id="PS50112"/>
    </source>
</evidence>
<keyword evidence="9" id="KW-0812">Transmembrane</keyword>
<dbReference type="Pfam" id="PF02518">
    <property type="entry name" value="HATPase_c"/>
    <property type="match status" value="1"/>
</dbReference>
<reference evidence="13 14" key="1">
    <citation type="submission" date="2020-04" db="EMBL/GenBank/DDBJ databases">
        <authorList>
            <consortium name="Desulfovibrio sp. FSS-1 genome sequencing consortium"/>
            <person name="Shimoshige H."/>
            <person name="Kobayashi H."/>
            <person name="Maekawa T."/>
        </authorList>
    </citation>
    <scope>NUCLEOTIDE SEQUENCE [LARGE SCALE GENOMIC DNA]</scope>
    <source>
        <strain evidence="13 14">SIID29052-01</strain>
    </source>
</reference>
<dbReference type="CDD" id="cd12915">
    <property type="entry name" value="PDC2_DGC_like"/>
    <property type="match status" value="1"/>
</dbReference>
<dbReference type="InterPro" id="IPR000700">
    <property type="entry name" value="PAS-assoc_C"/>
</dbReference>
<dbReference type="InterPro" id="IPR035965">
    <property type="entry name" value="PAS-like_dom_sf"/>
</dbReference>
<dbReference type="InterPro" id="IPR013767">
    <property type="entry name" value="PAS_fold"/>
</dbReference>
<organism evidence="13 14">
    <name type="scientific">Fundidesulfovibrio magnetotacticus</name>
    <dbReference type="NCBI Taxonomy" id="2730080"/>
    <lineage>
        <taxon>Bacteria</taxon>
        <taxon>Pseudomonadati</taxon>
        <taxon>Thermodesulfobacteriota</taxon>
        <taxon>Desulfovibrionia</taxon>
        <taxon>Desulfovibrionales</taxon>
        <taxon>Desulfovibrionaceae</taxon>
        <taxon>Fundidesulfovibrio</taxon>
    </lineage>
</organism>
<dbReference type="InterPro" id="IPR000014">
    <property type="entry name" value="PAS"/>
</dbReference>
<dbReference type="PANTHER" id="PTHR43065">
    <property type="entry name" value="SENSOR HISTIDINE KINASE"/>
    <property type="match status" value="1"/>
</dbReference>
<comment type="catalytic activity">
    <reaction evidence="1">
        <text>ATP + protein L-histidine = ADP + protein N-phospho-L-histidine.</text>
        <dbReference type="EC" id="2.7.13.3"/>
    </reaction>
</comment>
<dbReference type="InterPro" id="IPR004358">
    <property type="entry name" value="Sig_transdc_His_kin-like_C"/>
</dbReference>
<name>A0A6V8LSM3_9BACT</name>
<dbReference type="InterPro" id="IPR003594">
    <property type="entry name" value="HATPase_dom"/>
</dbReference>
<dbReference type="PANTHER" id="PTHR43065:SF10">
    <property type="entry name" value="PEROXIDE STRESS-ACTIVATED HISTIDINE KINASE MAK3"/>
    <property type="match status" value="1"/>
</dbReference>
<dbReference type="CDD" id="cd00130">
    <property type="entry name" value="PAS"/>
    <property type="match status" value="2"/>
</dbReference>
<keyword evidence="4 13" id="KW-0808">Transferase</keyword>
<dbReference type="SUPFAM" id="SSF55874">
    <property type="entry name" value="ATPase domain of HSP90 chaperone/DNA topoisomerase II/histidine kinase"/>
    <property type="match status" value="1"/>
</dbReference>
<feature type="transmembrane region" description="Helical" evidence="9">
    <location>
        <begin position="295"/>
        <end position="313"/>
    </location>
</feature>
<dbReference type="SUPFAM" id="SSF55785">
    <property type="entry name" value="PYP-like sensor domain (PAS domain)"/>
    <property type="match status" value="3"/>
</dbReference>
<dbReference type="SMART" id="SM00086">
    <property type="entry name" value="PAC"/>
    <property type="match status" value="2"/>
</dbReference>
<keyword evidence="8" id="KW-0902">Two-component regulatory system</keyword>
<dbReference type="GO" id="GO:0004673">
    <property type="term" value="F:protein histidine kinase activity"/>
    <property type="evidence" value="ECO:0007669"/>
    <property type="project" value="UniProtKB-EC"/>
</dbReference>
<reference evidence="13 14" key="2">
    <citation type="submission" date="2020-05" db="EMBL/GenBank/DDBJ databases">
        <title>Draft genome sequence of Desulfovibrio sp. strainFSS-1.</title>
        <authorList>
            <person name="Shimoshige H."/>
            <person name="Kobayashi H."/>
            <person name="Maekawa T."/>
        </authorList>
    </citation>
    <scope>NUCLEOTIDE SEQUENCE [LARGE SCALE GENOMIC DNA]</scope>
    <source>
        <strain evidence="13 14">SIID29052-01</strain>
    </source>
</reference>
<dbReference type="InterPro" id="IPR013655">
    <property type="entry name" value="PAS_fold_3"/>
</dbReference>
<dbReference type="Pfam" id="PF08448">
    <property type="entry name" value="PAS_4"/>
    <property type="match status" value="1"/>
</dbReference>
<evidence type="ECO:0000256" key="3">
    <source>
        <dbReference type="ARBA" id="ARBA00022553"/>
    </source>
</evidence>
<dbReference type="EC" id="2.7.13.3" evidence="2"/>
<dbReference type="Pfam" id="PF00989">
    <property type="entry name" value="PAS"/>
    <property type="match status" value="1"/>
</dbReference>
<dbReference type="PROSITE" id="PS50113">
    <property type="entry name" value="PAC"/>
    <property type="match status" value="2"/>
</dbReference>
<evidence type="ECO:0000256" key="8">
    <source>
        <dbReference type="ARBA" id="ARBA00023012"/>
    </source>
</evidence>
<evidence type="ECO:0000313" key="13">
    <source>
        <dbReference type="EMBL" id="GFK94744.1"/>
    </source>
</evidence>
<dbReference type="PRINTS" id="PR00344">
    <property type="entry name" value="BCTRLSENSOR"/>
</dbReference>
<keyword evidence="6" id="KW-0418">Kinase</keyword>
<dbReference type="Gene3D" id="2.10.70.100">
    <property type="match status" value="1"/>
</dbReference>
<accession>A0A6V8LSM3</accession>
<evidence type="ECO:0000256" key="9">
    <source>
        <dbReference type="SAM" id="Phobius"/>
    </source>
</evidence>
<dbReference type="Gene3D" id="3.30.450.20">
    <property type="entry name" value="PAS domain"/>
    <property type="match status" value="5"/>
</dbReference>
<dbReference type="EMBL" id="BLTE01000012">
    <property type="protein sequence ID" value="GFK94744.1"/>
    <property type="molecule type" value="Genomic_DNA"/>
</dbReference>
<dbReference type="InterPro" id="IPR001610">
    <property type="entry name" value="PAC"/>
</dbReference>
<evidence type="ECO:0000256" key="1">
    <source>
        <dbReference type="ARBA" id="ARBA00000085"/>
    </source>
</evidence>
<feature type="domain" description="PAC" evidence="12">
    <location>
        <begin position="519"/>
        <end position="572"/>
    </location>
</feature>
<dbReference type="SMART" id="SM00387">
    <property type="entry name" value="HATPase_c"/>
    <property type="match status" value="1"/>
</dbReference>
<comment type="caution">
    <text evidence="13">The sequence shown here is derived from an EMBL/GenBank/DDBJ whole genome shotgun (WGS) entry which is preliminary data.</text>
</comment>
<gene>
    <name evidence="13" type="primary">fixL_5</name>
    <name evidence="13" type="ORF">NNJEOMEG_02591</name>
</gene>
<dbReference type="GO" id="GO:0005524">
    <property type="term" value="F:ATP binding"/>
    <property type="evidence" value="ECO:0007669"/>
    <property type="project" value="UniProtKB-KW"/>
</dbReference>